<reference evidence="2" key="1">
    <citation type="submission" date="2016-10" db="EMBL/GenBank/DDBJ databases">
        <authorList>
            <person name="Varghese N."/>
            <person name="Submissions S."/>
        </authorList>
    </citation>
    <scope>NUCLEOTIDE SEQUENCE [LARGE SCALE GENOMIC DNA]</scope>
    <source>
        <strain evidence="2">M83</strain>
    </source>
</reference>
<dbReference type="EMBL" id="FNHZ01000002">
    <property type="protein sequence ID" value="SDM69644.1"/>
    <property type="molecule type" value="Genomic_DNA"/>
</dbReference>
<evidence type="ECO:0000313" key="1">
    <source>
        <dbReference type="EMBL" id="SDM69644.1"/>
    </source>
</evidence>
<accession>A0A1G9VBP3</accession>
<dbReference type="OrthoDB" id="1799023at2"/>
<evidence type="ECO:0000313" key="2">
    <source>
        <dbReference type="Proteomes" id="UP000187651"/>
    </source>
</evidence>
<gene>
    <name evidence="1" type="ORF">SAMN05216544_0899</name>
</gene>
<sequence length="70" mass="8151">MLKEKTLQTAELLDILPDEDILLVNALIKKLVIAWDPDFTKVTARERELLEKIDSEMKNGDFVSEEDFWS</sequence>
<keyword evidence="2" id="KW-1185">Reference proteome</keyword>
<organism evidence="1 2">
    <name type="scientific">Lachnospira pectinoschiza</name>
    <dbReference type="NCBI Taxonomy" id="28052"/>
    <lineage>
        <taxon>Bacteria</taxon>
        <taxon>Bacillati</taxon>
        <taxon>Bacillota</taxon>
        <taxon>Clostridia</taxon>
        <taxon>Lachnospirales</taxon>
        <taxon>Lachnospiraceae</taxon>
        <taxon>Lachnospira</taxon>
    </lineage>
</organism>
<dbReference type="AlphaFoldDB" id="A0A1G9VBP3"/>
<name>A0A1G9VBP3_9FIRM</name>
<evidence type="ECO:0008006" key="3">
    <source>
        <dbReference type="Google" id="ProtNLM"/>
    </source>
</evidence>
<proteinExistence type="predicted"/>
<dbReference type="RefSeq" id="WP_074521134.1">
    <property type="nucleotide sequence ID" value="NZ_FNHZ01000002.1"/>
</dbReference>
<dbReference type="Proteomes" id="UP000187651">
    <property type="component" value="Unassembled WGS sequence"/>
</dbReference>
<protein>
    <recommendedName>
        <fullName evidence="3">Addiction module component</fullName>
    </recommendedName>
</protein>